<evidence type="ECO:0000259" key="1">
    <source>
        <dbReference type="Pfam" id="PF11141"/>
    </source>
</evidence>
<protein>
    <recommendedName>
        <fullName evidence="1">DUF2914 domain-containing protein</fullName>
    </recommendedName>
</protein>
<dbReference type="AlphaFoldDB" id="A0A0F9LPZ1"/>
<dbReference type="EMBL" id="LAZR01005780">
    <property type="protein sequence ID" value="KKM97184.1"/>
    <property type="molecule type" value="Genomic_DNA"/>
</dbReference>
<reference evidence="2" key="1">
    <citation type="journal article" date="2015" name="Nature">
        <title>Complex archaea that bridge the gap between prokaryotes and eukaryotes.</title>
        <authorList>
            <person name="Spang A."/>
            <person name="Saw J.H."/>
            <person name="Jorgensen S.L."/>
            <person name="Zaremba-Niedzwiedzka K."/>
            <person name="Martijn J."/>
            <person name="Lind A.E."/>
            <person name="van Eijk R."/>
            <person name="Schleper C."/>
            <person name="Guy L."/>
            <person name="Ettema T.J."/>
        </authorList>
    </citation>
    <scope>NUCLEOTIDE SEQUENCE</scope>
</reference>
<dbReference type="Pfam" id="PF11141">
    <property type="entry name" value="DUF2914"/>
    <property type="match status" value="1"/>
</dbReference>
<name>A0A0F9LPZ1_9ZZZZ</name>
<comment type="caution">
    <text evidence="2">The sequence shown here is derived from an EMBL/GenBank/DDBJ whole genome shotgun (WGS) entry which is preliminary data.</text>
</comment>
<gene>
    <name evidence="2" type="ORF">LCGC14_1170600</name>
</gene>
<feature type="domain" description="DUF2914" evidence="1">
    <location>
        <begin position="77"/>
        <end position="136"/>
    </location>
</feature>
<evidence type="ECO:0000313" key="2">
    <source>
        <dbReference type="EMBL" id="KKM97184.1"/>
    </source>
</evidence>
<accession>A0A0F9LPZ1</accession>
<proteinExistence type="predicted"/>
<sequence length="138" mass="15615">MKRLPYVLLILAMLTTVIFFQVATIKAQEEGTVEVAEAVICRDVVDRDPIDVGDSFEVSVAKLYCFTKIVGAQEPIEIAHVWYFGDVERARVNISVEASSWRTWTSKTIQAHETGDWHVDIIGPEDEVLETVEFEITQ</sequence>
<organism evidence="2">
    <name type="scientific">marine sediment metagenome</name>
    <dbReference type="NCBI Taxonomy" id="412755"/>
    <lineage>
        <taxon>unclassified sequences</taxon>
        <taxon>metagenomes</taxon>
        <taxon>ecological metagenomes</taxon>
    </lineage>
</organism>
<dbReference type="InterPro" id="IPR022606">
    <property type="entry name" value="DUF2914"/>
</dbReference>